<dbReference type="InterPro" id="IPR001865">
    <property type="entry name" value="Ribosomal_uS2"/>
</dbReference>
<name>A0ABP9Z4D5_9FUNG</name>
<gene>
    <name evidence="3" type="ORF">MFLAVUS_007460</name>
</gene>
<dbReference type="Pfam" id="PF06325">
    <property type="entry name" value="PrmA"/>
    <property type="match status" value="1"/>
</dbReference>
<dbReference type="PROSITE" id="PS00092">
    <property type="entry name" value="N6_MTASE"/>
    <property type="match status" value="1"/>
</dbReference>
<dbReference type="InterPro" id="IPR002052">
    <property type="entry name" value="DNA_methylase_N6_adenine_CS"/>
</dbReference>
<evidence type="ECO:0000313" key="4">
    <source>
        <dbReference type="Proteomes" id="UP001473302"/>
    </source>
</evidence>
<sequence length="600" mass="67051">MKLKELESILQDCEVFDEPKIEFEQYPTTPHLAARMLYTADTVYDDIEDKAVGDFGSGCGILSIAANILGAGVGFDIDPDAIKIAQENSDSFEVNIDFVNTDLSKATLDGFKGKLDTIIMNPPFGTKNNKGVDMVLLKKAIDIASTSVYSLHKTSTREHIEKKAKEWGVTFEVVAELKFDVPMMYKFHKKKNVMSNTENETNTKTEFTRLDNFVKAAPGKEYRIDQKEQTLCRDGLSGQRECVKLNLEYTQMFSEMQKLGFFCALPMDPTETYMECWRSGSTNAMTFLDPTQEDILLLLAAKCHLGTTNISPKMKKYVYTRRGDGTYIIDINKMWQKLMLAARVLASVKESTDVYIASTSVRGRRPASKISLFLNTAINLGRFSPGTLTKSIEEPQLLICLDPYDDTQAITESSRCCIPVICFVNSDSSLKYVDVAIPCNTAGSQSIGVMCYLLSRAVLRLRGKVNYNTPWKVIPDMFFHMDEVVQQEDEEGNAYASSYQKEEYGGASWSDGGDFKFAEDDGVDWGNDDPKSDWMTSKSIADESFGDISLPLVPSAEPVDWAEDTPELDNEIGEPDGWDAPASANNNNRTWKESTGSPWD</sequence>
<dbReference type="EMBL" id="BAABUK010000019">
    <property type="protein sequence ID" value="GAA5813970.1"/>
    <property type="molecule type" value="Genomic_DNA"/>
</dbReference>
<dbReference type="PANTHER" id="PTHR23290:SF0">
    <property type="entry name" value="RRNA N6-ADENOSINE-METHYLTRANSFERASE METTL5"/>
    <property type="match status" value="1"/>
</dbReference>
<dbReference type="SUPFAM" id="SSF52313">
    <property type="entry name" value="Ribosomal protein S2"/>
    <property type="match status" value="1"/>
</dbReference>
<dbReference type="InterPro" id="IPR051720">
    <property type="entry name" value="rRNA_MeTrfase/Polyamine_Synth"/>
</dbReference>
<dbReference type="PANTHER" id="PTHR23290">
    <property type="entry name" value="RRNA N6-ADENOSINE-METHYLTRANSFERASE METTL5"/>
    <property type="match status" value="1"/>
</dbReference>
<dbReference type="PRINTS" id="PR00395">
    <property type="entry name" value="RIBOSOMALS2"/>
</dbReference>
<organism evidence="3 4">
    <name type="scientific">Mucor flavus</name>
    <dbReference type="NCBI Taxonomy" id="439312"/>
    <lineage>
        <taxon>Eukaryota</taxon>
        <taxon>Fungi</taxon>
        <taxon>Fungi incertae sedis</taxon>
        <taxon>Mucoromycota</taxon>
        <taxon>Mucoromycotina</taxon>
        <taxon>Mucoromycetes</taxon>
        <taxon>Mucorales</taxon>
        <taxon>Mucorineae</taxon>
        <taxon>Mucoraceae</taxon>
        <taxon>Mucor</taxon>
    </lineage>
</organism>
<comment type="similarity">
    <text evidence="1">Belongs to the universal ribosomal protein uS2 family.</text>
</comment>
<dbReference type="Gene3D" id="3.40.50.10490">
    <property type="entry name" value="Glucose-6-phosphate isomerase like protein, domain 1"/>
    <property type="match status" value="1"/>
</dbReference>
<keyword evidence="4" id="KW-1185">Reference proteome</keyword>
<feature type="compositionally biased region" description="Acidic residues" evidence="2">
    <location>
        <begin position="560"/>
        <end position="577"/>
    </location>
</feature>
<accession>A0ABP9Z4D5</accession>
<dbReference type="Gene3D" id="3.40.50.150">
    <property type="entry name" value="Vaccinia Virus protein VP39"/>
    <property type="match status" value="1"/>
</dbReference>
<evidence type="ECO:0000256" key="1">
    <source>
        <dbReference type="ARBA" id="ARBA00006242"/>
    </source>
</evidence>
<proteinExistence type="inferred from homology"/>
<dbReference type="CDD" id="cd01425">
    <property type="entry name" value="RPS2"/>
    <property type="match status" value="1"/>
</dbReference>
<dbReference type="InterPro" id="IPR023591">
    <property type="entry name" value="Ribosomal_uS2_flav_dom_sf"/>
</dbReference>
<evidence type="ECO:0000256" key="2">
    <source>
        <dbReference type="SAM" id="MobiDB-lite"/>
    </source>
</evidence>
<feature type="compositionally biased region" description="Polar residues" evidence="2">
    <location>
        <begin position="583"/>
        <end position="600"/>
    </location>
</feature>
<reference evidence="3 4" key="1">
    <citation type="submission" date="2024-04" db="EMBL/GenBank/DDBJ databases">
        <title>genome sequences of Mucor flavus KT1a and Helicostylum pulchrum KT1b strains isolated from the surface of a dry-aged beef.</title>
        <authorList>
            <person name="Toyotome T."/>
            <person name="Hosono M."/>
            <person name="Torimaru M."/>
            <person name="Fukuda K."/>
            <person name="Mikami N."/>
        </authorList>
    </citation>
    <scope>NUCLEOTIDE SEQUENCE [LARGE SCALE GENOMIC DNA]</scope>
    <source>
        <strain evidence="3 4">KT1a</strain>
    </source>
</reference>
<comment type="caution">
    <text evidence="3">The sequence shown here is derived from an EMBL/GenBank/DDBJ whole genome shotgun (WGS) entry which is preliminary data.</text>
</comment>
<feature type="region of interest" description="Disordered" evidence="2">
    <location>
        <begin position="555"/>
        <end position="600"/>
    </location>
</feature>
<protein>
    <submittedName>
        <fullName evidence="3">Uncharacterized protein</fullName>
    </submittedName>
</protein>
<dbReference type="SUPFAM" id="SSF53335">
    <property type="entry name" value="S-adenosyl-L-methionine-dependent methyltransferases"/>
    <property type="match status" value="1"/>
</dbReference>
<dbReference type="CDD" id="cd02440">
    <property type="entry name" value="AdoMet_MTases"/>
    <property type="match status" value="1"/>
</dbReference>
<evidence type="ECO:0000313" key="3">
    <source>
        <dbReference type="EMBL" id="GAA5813970.1"/>
    </source>
</evidence>
<dbReference type="Proteomes" id="UP001473302">
    <property type="component" value="Unassembled WGS sequence"/>
</dbReference>
<dbReference type="InterPro" id="IPR029063">
    <property type="entry name" value="SAM-dependent_MTases_sf"/>
</dbReference>
<dbReference type="Pfam" id="PF00318">
    <property type="entry name" value="Ribosomal_S2"/>
    <property type="match status" value="1"/>
</dbReference>